<dbReference type="Proteomes" id="UP000827284">
    <property type="component" value="Unassembled WGS sequence"/>
</dbReference>
<organism evidence="2 3">
    <name type="scientific">Entomortierella parvispora</name>
    <dbReference type="NCBI Taxonomy" id="205924"/>
    <lineage>
        <taxon>Eukaryota</taxon>
        <taxon>Fungi</taxon>
        <taxon>Fungi incertae sedis</taxon>
        <taxon>Mucoromycota</taxon>
        <taxon>Mortierellomycotina</taxon>
        <taxon>Mortierellomycetes</taxon>
        <taxon>Mortierellales</taxon>
        <taxon>Mortierellaceae</taxon>
        <taxon>Entomortierella</taxon>
    </lineage>
</organism>
<reference evidence="2" key="2">
    <citation type="journal article" date="2022" name="Microbiol. Resour. Announc.">
        <title>Whole-Genome Sequence of Entomortierella parvispora E1425, a Mucoromycotan Fungus Associated with Burkholderiaceae-Related Endosymbiotic Bacteria.</title>
        <authorList>
            <person name="Herlambang A."/>
            <person name="Guo Y."/>
            <person name="Takashima Y."/>
            <person name="Narisawa K."/>
            <person name="Ohta H."/>
            <person name="Nishizawa T."/>
        </authorList>
    </citation>
    <scope>NUCLEOTIDE SEQUENCE</scope>
    <source>
        <strain evidence="2">E1425</strain>
    </source>
</reference>
<dbReference type="SUPFAM" id="SSF52047">
    <property type="entry name" value="RNI-like"/>
    <property type="match status" value="1"/>
</dbReference>
<accession>A0A9P3HGQ7</accession>
<comment type="caution">
    <text evidence="2">The sequence shown here is derived from an EMBL/GenBank/DDBJ whole genome shotgun (WGS) entry which is preliminary data.</text>
</comment>
<dbReference type="AlphaFoldDB" id="A0A9P3HGQ7"/>
<keyword evidence="3" id="KW-1185">Reference proteome</keyword>
<name>A0A9P3HGQ7_9FUNG</name>
<evidence type="ECO:0000313" key="2">
    <source>
        <dbReference type="EMBL" id="GJJ76258.1"/>
    </source>
</evidence>
<evidence type="ECO:0000256" key="1">
    <source>
        <dbReference type="SAM" id="MobiDB-lite"/>
    </source>
</evidence>
<feature type="region of interest" description="Disordered" evidence="1">
    <location>
        <begin position="578"/>
        <end position="597"/>
    </location>
</feature>
<proteinExistence type="predicted"/>
<gene>
    <name evidence="2" type="ORF">EMPS_08617</name>
</gene>
<dbReference type="InterPro" id="IPR032675">
    <property type="entry name" value="LRR_dom_sf"/>
</dbReference>
<sequence>MEAVLEGLIQGSESFPAPAAKLAQELNELEQEEISLWKAKRPPSAGSTVDVYTQDNVATMLSETIAYLKELARDTRKAWRETGKMDKSSWKEWEGIWYHLTMNLKNSISNPNPFSLYGDLHQSFSKTGHCHLICGKHFRYLDKDKEIPVYFRGLVEGILFAEHLGHLVMHLFSPAETRALYGILVQSTSVITLNVIFCHNVSVDDFKDFSEAVRKSMVVDIHLEVPGIIVEGIADYSWKTPLLRMLSEGKVQRFSSTGVKDLFRSPSDLRTTDAFPSLLSLDLRGMEAESQALKRCTALRELKIVYAAIHGMTIGQKLECLLACPTLEVIDIGFASSKLYAREMFQLMESVLELRTAKENKRRLCLNHYRSVSPEALLFLEFVTEEDGTCAPRISFNDGGAQHQGTIVVDLVRKYGWAIQKLDIGFSWDILDMRAWLRSINNKRGPNGVTSLESLELPRSPMTLHEMTLLQSILKRSPGLRLLSAPMACAGSDLWRPETLRQDYLRWIAQYLGPWLTHLYLMDCIGWRADSEMALLLHRTSLPKLEYLQVNFIEDLANSIDWLIGVIKSHDSTAAAAPLLSPRGSPPSASSLRPSSNSCSLSGILLGSVISKDTSNDPWKKILKALDFSTLQDLSVDTSTTFGEEQWKMLLDCLPPNGVWPDGTLVPLKQLVLKETSLNKNTLGSRTNQLVQRAPLAVLEIIAKEELAQTKK</sequence>
<protein>
    <submittedName>
        <fullName evidence="2">Uncharacterized protein</fullName>
    </submittedName>
</protein>
<reference evidence="2" key="1">
    <citation type="submission" date="2021-11" db="EMBL/GenBank/DDBJ databases">
        <authorList>
            <person name="Herlambang A."/>
            <person name="Guo Y."/>
            <person name="Takashima Y."/>
            <person name="Nishizawa T."/>
        </authorList>
    </citation>
    <scope>NUCLEOTIDE SEQUENCE</scope>
    <source>
        <strain evidence="2">E1425</strain>
    </source>
</reference>
<dbReference type="EMBL" id="BQFW01000012">
    <property type="protein sequence ID" value="GJJ76258.1"/>
    <property type="molecule type" value="Genomic_DNA"/>
</dbReference>
<evidence type="ECO:0000313" key="3">
    <source>
        <dbReference type="Proteomes" id="UP000827284"/>
    </source>
</evidence>
<dbReference type="Gene3D" id="3.80.10.10">
    <property type="entry name" value="Ribonuclease Inhibitor"/>
    <property type="match status" value="1"/>
</dbReference>